<dbReference type="EMBL" id="CP060789">
    <property type="protein sequence ID" value="QNP54693.1"/>
    <property type="molecule type" value="Genomic_DNA"/>
</dbReference>
<keyword evidence="2" id="KW-1185">Reference proteome</keyword>
<evidence type="ECO:0000313" key="2">
    <source>
        <dbReference type="Proteomes" id="UP000516117"/>
    </source>
</evidence>
<proteinExistence type="predicted"/>
<protein>
    <submittedName>
        <fullName evidence="1">Uncharacterized protein</fullName>
    </submittedName>
</protein>
<reference evidence="1 2" key="1">
    <citation type="submission" date="2020-08" db="EMBL/GenBank/DDBJ databases">
        <title>Genome sequence of Tessaracoccus defluvii JCM 17540T.</title>
        <authorList>
            <person name="Hyun D.-W."/>
            <person name="Bae J.-W."/>
        </authorList>
    </citation>
    <scope>NUCLEOTIDE SEQUENCE [LARGE SCALE GENOMIC DNA]</scope>
    <source>
        <strain evidence="1 2">JCM 17540</strain>
    </source>
</reference>
<dbReference type="KEGG" id="tdf:H9L22_10255"/>
<dbReference type="RefSeq" id="WP_187719831.1">
    <property type="nucleotide sequence ID" value="NZ_BAABBL010000008.1"/>
</dbReference>
<dbReference type="AlphaFoldDB" id="A0A7H0H2C7"/>
<sequence length="121" mass="13440">MEKFTSDPFGFKDFGETQYVTTGDAANEIILEIEGLRQQRLRSDGGLVFRDVTIASVGTGESGVREATLEYCLDVSDLRVFNIDTGEQLPRSGVYSETTTMEQGEDAKWRVSRVRNSEASC</sequence>
<evidence type="ECO:0000313" key="1">
    <source>
        <dbReference type="EMBL" id="QNP54693.1"/>
    </source>
</evidence>
<name>A0A7H0H2C7_9ACTN</name>
<accession>A0A7H0H2C7</accession>
<dbReference type="Proteomes" id="UP000516117">
    <property type="component" value="Chromosome"/>
</dbReference>
<organism evidence="1 2">
    <name type="scientific">Tessaracoccus defluvii</name>
    <dbReference type="NCBI Taxonomy" id="1285901"/>
    <lineage>
        <taxon>Bacteria</taxon>
        <taxon>Bacillati</taxon>
        <taxon>Actinomycetota</taxon>
        <taxon>Actinomycetes</taxon>
        <taxon>Propionibacteriales</taxon>
        <taxon>Propionibacteriaceae</taxon>
        <taxon>Tessaracoccus</taxon>
    </lineage>
</organism>
<gene>
    <name evidence="1" type="ORF">H9L22_10255</name>
</gene>